<dbReference type="Proteomes" id="UP000014500">
    <property type="component" value="Unassembled WGS sequence"/>
</dbReference>
<dbReference type="PANTHER" id="PTHR12027">
    <property type="entry name" value="WNT RELATED"/>
    <property type="match status" value="1"/>
</dbReference>
<dbReference type="InterPro" id="IPR005817">
    <property type="entry name" value="Wnt"/>
</dbReference>
<feature type="chain" id="PRO_5004589837" description="Protein Wnt" evidence="11">
    <location>
        <begin position="26"/>
        <end position="375"/>
    </location>
</feature>
<dbReference type="GO" id="GO:0060070">
    <property type="term" value="P:canonical Wnt signaling pathway"/>
    <property type="evidence" value="ECO:0007669"/>
    <property type="project" value="TreeGrafter"/>
</dbReference>
<keyword evidence="5" id="KW-0272">Extracellular matrix</keyword>
<evidence type="ECO:0000256" key="9">
    <source>
        <dbReference type="RuleBase" id="RU003500"/>
    </source>
</evidence>
<dbReference type="GO" id="GO:0000902">
    <property type="term" value="P:cell morphogenesis"/>
    <property type="evidence" value="ECO:0007669"/>
    <property type="project" value="UniProtKB-ARBA"/>
</dbReference>
<evidence type="ECO:0000256" key="1">
    <source>
        <dbReference type="ARBA" id="ARBA00004498"/>
    </source>
</evidence>
<dbReference type="GO" id="GO:0005109">
    <property type="term" value="F:frizzled binding"/>
    <property type="evidence" value="ECO:0007669"/>
    <property type="project" value="TreeGrafter"/>
</dbReference>
<keyword evidence="4" id="KW-0964">Secreted</keyword>
<evidence type="ECO:0000256" key="4">
    <source>
        <dbReference type="ARBA" id="ARBA00022525"/>
    </source>
</evidence>
<protein>
    <recommendedName>
        <fullName evidence="9">Protein Wnt</fullName>
    </recommendedName>
</protein>
<keyword evidence="11" id="KW-0732">Signal</keyword>
<evidence type="ECO:0000256" key="10">
    <source>
        <dbReference type="SAM" id="MobiDB-lite"/>
    </source>
</evidence>
<dbReference type="PROSITE" id="PS00246">
    <property type="entry name" value="WNT1"/>
    <property type="match status" value="1"/>
</dbReference>
<keyword evidence="3 9" id="KW-0217">Developmental protein</keyword>
<dbReference type="GO" id="GO:0005615">
    <property type="term" value="C:extracellular space"/>
    <property type="evidence" value="ECO:0007669"/>
    <property type="project" value="TreeGrafter"/>
</dbReference>
<reference evidence="12" key="2">
    <citation type="submission" date="2015-02" db="UniProtKB">
        <authorList>
            <consortium name="EnsemblMetazoa"/>
        </authorList>
    </citation>
    <scope>IDENTIFICATION</scope>
</reference>
<accession>T1IPG8</accession>
<dbReference type="InterPro" id="IPR018161">
    <property type="entry name" value="Wnt_CS"/>
</dbReference>
<dbReference type="GO" id="GO:0005125">
    <property type="term" value="F:cytokine activity"/>
    <property type="evidence" value="ECO:0007669"/>
    <property type="project" value="TreeGrafter"/>
</dbReference>
<keyword evidence="6 9" id="KW-0879">Wnt signaling pathway</keyword>
<dbReference type="Pfam" id="PF00110">
    <property type="entry name" value="wnt"/>
    <property type="match status" value="1"/>
</dbReference>
<dbReference type="GO" id="GO:0045165">
    <property type="term" value="P:cell fate commitment"/>
    <property type="evidence" value="ECO:0007669"/>
    <property type="project" value="TreeGrafter"/>
</dbReference>
<keyword evidence="7" id="KW-1015">Disulfide bond</keyword>
<dbReference type="PANTHER" id="PTHR12027:SF91">
    <property type="entry name" value="PROTO-ONCOGENE WNT-1"/>
    <property type="match status" value="1"/>
</dbReference>
<evidence type="ECO:0000256" key="11">
    <source>
        <dbReference type="SAM" id="SignalP"/>
    </source>
</evidence>
<dbReference type="FunFam" id="3.30.2460.20:FF:000001">
    <property type="entry name" value="Wnt homolog"/>
    <property type="match status" value="1"/>
</dbReference>
<organism evidence="12 13">
    <name type="scientific">Strigamia maritima</name>
    <name type="common">European centipede</name>
    <name type="synonym">Geophilus maritimus</name>
    <dbReference type="NCBI Taxonomy" id="126957"/>
    <lineage>
        <taxon>Eukaryota</taxon>
        <taxon>Metazoa</taxon>
        <taxon>Ecdysozoa</taxon>
        <taxon>Arthropoda</taxon>
        <taxon>Myriapoda</taxon>
        <taxon>Chilopoda</taxon>
        <taxon>Pleurostigmophora</taxon>
        <taxon>Geophilomorpha</taxon>
        <taxon>Linotaeniidae</taxon>
        <taxon>Strigamia</taxon>
    </lineage>
</organism>
<dbReference type="EnsemblMetazoa" id="SMAR002920-RA">
    <property type="protein sequence ID" value="SMAR002920-PA"/>
    <property type="gene ID" value="SMAR002920"/>
</dbReference>
<name>T1IPG8_STRMM</name>
<comment type="function">
    <text evidence="9">Ligand for members of the frizzled family of seven transmembrane receptors.</text>
</comment>
<dbReference type="PRINTS" id="PR01349">
    <property type="entry name" value="WNTPROTEIN"/>
</dbReference>
<comment type="similarity">
    <text evidence="2 9">Belongs to the Wnt family.</text>
</comment>
<dbReference type="STRING" id="126957.T1IPG8"/>
<dbReference type="PhylomeDB" id="T1IPG8"/>
<dbReference type="GO" id="GO:0030182">
    <property type="term" value="P:neuron differentiation"/>
    <property type="evidence" value="ECO:0007669"/>
    <property type="project" value="TreeGrafter"/>
</dbReference>
<evidence type="ECO:0000256" key="2">
    <source>
        <dbReference type="ARBA" id="ARBA00005683"/>
    </source>
</evidence>
<sequence length="375" mass="41829">MRSPRALLLAVTVSALLVFPVFTKAKKGRGSKWWALAKAGEPSNLVDNSIRGNPFKNYLDPSLYTMLNKKQQRLVRENPGSLVALAKGAQLSISECQHQFSQRRWNCHTSERGRSVFGKITDQGCRESAFVYAITAAGIAHAISRACSEGLIESCTCDYRQRGPSGAGWEWGGCSDNVHYGRSFAKEFADAPERGRNFRNVMNLHNNEAGRLHVASEMRRECKCHGMSGSCTVKTCWMRLPPFRVVGDRLKDRFDGASRVLVSNAGNNRPLKHGRLPKLKPSNPQLKSPVPNDLIYYEDSPNFCTRNVKLGTQGTVGRLCNATSIGMDGCDLMCCSRGYRTEEYEVLERCNCTFHWCCQVKCKTCKALQTVHTCL</sequence>
<dbReference type="eggNOG" id="KOG3913">
    <property type="taxonomic scope" value="Eukaryota"/>
</dbReference>
<evidence type="ECO:0000256" key="6">
    <source>
        <dbReference type="ARBA" id="ARBA00022687"/>
    </source>
</evidence>
<evidence type="ECO:0000256" key="3">
    <source>
        <dbReference type="ARBA" id="ARBA00022473"/>
    </source>
</evidence>
<dbReference type="CDD" id="cd19333">
    <property type="entry name" value="Wnt_Wnt1"/>
    <property type="match status" value="1"/>
</dbReference>
<evidence type="ECO:0000256" key="7">
    <source>
        <dbReference type="ARBA" id="ARBA00023157"/>
    </source>
</evidence>
<dbReference type="SMART" id="SM00097">
    <property type="entry name" value="WNT1"/>
    <property type="match status" value="1"/>
</dbReference>
<evidence type="ECO:0000313" key="12">
    <source>
        <dbReference type="EnsemblMetazoa" id="SMAR002920-PA"/>
    </source>
</evidence>
<dbReference type="GO" id="GO:0007517">
    <property type="term" value="P:muscle organ development"/>
    <property type="evidence" value="ECO:0007669"/>
    <property type="project" value="UniProtKB-ARBA"/>
</dbReference>
<feature type="signal peptide" evidence="11">
    <location>
        <begin position="1"/>
        <end position="25"/>
    </location>
</feature>
<reference evidence="13" key="1">
    <citation type="submission" date="2011-05" db="EMBL/GenBank/DDBJ databases">
        <authorList>
            <person name="Richards S.R."/>
            <person name="Qu J."/>
            <person name="Jiang H."/>
            <person name="Jhangiani S.N."/>
            <person name="Agravi P."/>
            <person name="Goodspeed R."/>
            <person name="Gross S."/>
            <person name="Mandapat C."/>
            <person name="Jackson L."/>
            <person name="Mathew T."/>
            <person name="Pu L."/>
            <person name="Thornton R."/>
            <person name="Saada N."/>
            <person name="Wilczek-Boney K.B."/>
            <person name="Lee S."/>
            <person name="Kovar C."/>
            <person name="Wu Y."/>
            <person name="Scherer S.E."/>
            <person name="Worley K.C."/>
            <person name="Muzny D.M."/>
            <person name="Gibbs R."/>
        </authorList>
    </citation>
    <scope>NUCLEOTIDE SEQUENCE</scope>
    <source>
        <strain evidence="13">Brora</strain>
    </source>
</reference>
<dbReference type="Gene3D" id="3.30.2460.20">
    <property type="match status" value="1"/>
</dbReference>
<proteinExistence type="inferred from homology"/>
<dbReference type="OMA" id="NDHMPDI"/>
<keyword evidence="8" id="KW-0449">Lipoprotein</keyword>
<evidence type="ECO:0000313" key="13">
    <source>
        <dbReference type="Proteomes" id="UP000014500"/>
    </source>
</evidence>
<dbReference type="HOGENOM" id="CLU_033039_1_1_1"/>
<dbReference type="EMBL" id="JH431262">
    <property type="status" value="NOT_ANNOTATED_CDS"/>
    <property type="molecule type" value="Genomic_DNA"/>
</dbReference>
<evidence type="ECO:0000256" key="5">
    <source>
        <dbReference type="ARBA" id="ARBA00022530"/>
    </source>
</evidence>
<dbReference type="AlphaFoldDB" id="T1IPG8"/>
<feature type="region of interest" description="Disordered" evidence="10">
    <location>
        <begin position="265"/>
        <end position="284"/>
    </location>
</feature>
<keyword evidence="13" id="KW-1185">Reference proteome</keyword>
<evidence type="ECO:0000256" key="8">
    <source>
        <dbReference type="ARBA" id="ARBA00023288"/>
    </source>
</evidence>
<comment type="subcellular location">
    <subcellularLocation>
        <location evidence="1 9">Secreted</location>
        <location evidence="1 9">Extracellular space</location>
        <location evidence="1 9">Extracellular matrix</location>
    </subcellularLocation>
</comment>
<dbReference type="InterPro" id="IPR043158">
    <property type="entry name" value="Wnt_C"/>
</dbReference>